<dbReference type="AlphaFoldDB" id="A0A0K2T5H4"/>
<reference evidence="1" key="1">
    <citation type="submission" date="2014-05" db="EMBL/GenBank/DDBJ databases">
        <authorList>
            <person name="Chronopoulou M."/>
        </authorList>
    </citation>
    <scope>NUCLEOTIDE SEQUENCE</scope>
    <source>
        <tissue evidence="1">Whole organism</tissue>
    </source>
</reference>
<dbReference type="EMBL" id="HACA01003917">
    <property type="protein sequence ID" value="CDW21278.1"/>
    <property type="molecule type" value="Transcribed_RNA"/>
</dbReference>
<evidence type="ECO:0000313" key="1">
    <source>
        <dbReference type="EMBL" id="CDW21278.1"/>
    </source>
</evidence>
<name>A0A0K2T5H4_LEPSM</name>
<proteinExistence type="predicted"/>
<organism evidence="1">
    <name type="scientific">Lepeophtheirus salmonis</name>
    <name type="common">Salmon louse</name>
    <name type="synonym">Caligus salmonis</name>
    <dbReference type="NCBI Taxonomy" id="72036"/>
    <lineage>
        <taxon>Eukaryota</taxon>
        <taxon>Metazoa</taxon>
        <taxon>Ecdysozoa</taxon>
        <taxon>Arthropoda</taxon>
        <taxon>Crustacea</taxon>
        <taxon>Multicrustacea</taxon>
        <taxon>Hexanauplia</taxon>
        <taxon>Copepoda</taxon>
        <taxon>Siphonostomatoida</taxon>
        <taxon>Caligidae</taxon>
        <taxon>Lepeophtheirus</taxon>
    </lineage>
</organism>
<protein>
    <submittedName>
        <fullName evidence="1">Uncharacterized protein</fullName>
    </submittedName>
</protein>
<sequence length="45" mass="5294">MSVPFFGYIPVWNYRGMRYAFEGGLLSSADQYFSLYSAHKQTIFF</sequence>
<accession>A0A0K2T5H4</accession>